<keyword evidence="3" id="KW-0808">Transferase</keyword>
<keyword evidence="1" id="KW-0693">Viral RNA replication</keyword>
<feature type="domain" description="RdRp catalytic" evidence="2">
    <location>
        <begin position="81"/>
        <end position="209"/>
    </location>
</feature>
<reference evidence="3" key="1">
    <citation type="submission" date="2015-06" db="EMBL/GenBank/DDBJ databases">
        <title>The biogeographic distribution of Curvularia thermal tolerance virus, a mutualistic virus conferring heat tolerance in a three-way, symbiotic system.</title>
        <authorList>
            <person name="Bao X."/>
            <person name="Redman R.S."/>
            <person name="Rodriguez R.J."/>
            <person name="Henson J.M."/>
            <person name="Roossinck M.J."/>
        </authorList>
    </citation>
    <scope>NUCLEOTIDE SEQUENCE</scope>
    <source>
        <strain evidence="3">5851_CV2</strain>
    </source>
</reference>
<gene>
    <name evidence="3" type="primary">RdRp</name>
</gene>
<evidence type="ECO:0000259" key="2">
    <source>
        <dbReference type="PROSITE" id="PS50507"/>
    </source>
</evidence>
<dbReference type="InterPro" id="IPR001205">
    <property type="entry name" value="RNA-dir_pol_C"/>
</dbReference>
<keyword evidence="3" id="KW-0696">RNA-directed RNA polymerase</keyword>
<dbReference type="GO" id="GO:0039694">
    <property type="term" value="P:viral RNA genome replication"/>
    <property type="evidence" value="ECO:0007669"/>
    <property type="project" value="InterPro"/>
</dbReference>
<organism evidence="3">
    <name type="scientific">Curvularia virus 2</name>
    <dbReference type="NCBI Taxonomy" id="1754210"/>
    <lineage>
        <taxon>Viruses</taxon>
    </lineage>
</organism>
<keyword evidence="3" id="KW-0548">Nucleotidyltransferase</keyword>
<dbReference type="EMBL" id="KT012666">
    <property type="protein sequence ID" value="ALO61390.1"/>
    <property type="molecule type" value="Genomic_RNA"/>
</dbReference>
<evidence type="ECO:0000313" key="3">
    <source>
        <dbReference type="EMBL" id="ALO61390.1"/>
    </source>
</evidence>
<evidence type="ECO:0000256" key="1">
    <source>
        <dbReference type="ARBA" id="ARBA00022953"/>
    </source>
</evidence>
<proteinExistence type="predicted"/>
<accession>A0A0S2LJB1</accession>
<feature type="non-terminal residue" evidence="3">
    <location>
        <position position="363"/>
    </location>
</feature>
<dbReference type="GO" id="GO:0003723">
    <property type="term" value="F:RNA binding"/>
    <property type="evidence" value="ECO:0007669"/>
    <property type="project" value="InterPro"/>
</dbReference>
<dbReference type="SUPFAM" id="SSF56672">
    <property type="entry name" value="DNA/RNA polymerases"/>
    <property type="match status" value="1"/>
</dbReference>
<dbReference type="GO" id="GO:0006351">
    <property type="term" value="P:DNA-templated transcription"/>
    <property type="evidence" value="ECO:0007669"/>
    <property type="project" value="InterPro"/>
</dbReference>
<dbReference type="Pfam" id="PF00680">
    <property type="entry name" value="RdRP_1"/>
    <property type="match status" value="1"/>
</dbReference>
<dbReference type="InterPro" id="IPR043502">
    <property type="entry name" value="DNA/RNA_pol_sf"/>
</dbReference>
<protein>
    <submittedName>
        <fullName evidence="3">Putative RNA-dependent RNA polymerase</fullName>
    </submittedName>
</protein>
<name>A0A0S2LJB1_9VIRU</name>
<dbReference type="PROSITE" id="PS50507">
    <property type="entry name" value="RDRP_SSRNA_POS"/>
    <property type="match status" value="1"/>
</dbReference>
<feature type="non-terminal residue" evidence="3">
    <location>
        <position position="1"/>
    </location>
</feature>
<dbReference type="InterPro" id="IPR007094">
    <property type="entry name" value="RNA-dir_pol_PSvirus"/>
</dbReference>
<sequence>HDVRLGGRGKITKLTEDQARTDPPPVGRLILMMSHRDLKLCGITENQLTTAYSADKYPIAVGQSWFHGGSSAFLSRFVRFKKWACFDAKKFDSGINPWMVRIAINILREQYYEGFDERYDAYWEFVFQSLVRAPIYRDDGVRFGKEVGTTSGHSHNTLIQSIITLLLGYSVFSILNPGQEEEWLRDNMHLESLGDDNIVGATDALNEWTVESVARIMWEAFRIDWGGKKSFATTRLLDPSPGDFEGVQFLGKFWYLADYPEEDRAVKVPLPYRPVHETYLRLLYPEYGSLEPEQTYLRVLGNYLDAAGNRAMEDWLQRLLDWLDDKVEDVPTEWPANFKRMVSRDYSNVGVEVPRPKRMVFEQ</sequence>
<dbReference type="GO" id="GO:0003968">
    <property type="term" value="F:RNA-directed RNA polymerase activity"/>
    <property type="evidence" value="ECO:0007669"/>
    <property type="project" value="UniProtKB-KW"/>
</dbReference>